<evidence type="ECO:0000313" key="1">
    <source>
        <dbReference type="EMBL" id="KKK65788.1"/>
    </source>
</evidence>
<sequence>MINSTRIYIPIPKARNTQCKVEIGGVDVTSRVIDSKWVKPVTNGVGAFNMTISNAKGQFSGNYNAGDTVKFYADNTDATTLQFWGRIDYTKDDLVTNGQFLNIEGRHRSFLLNEHFVCHSATNTATSQILKDIIDKIPGSAGFTYSNVQTDTTEMNVEWNYKPFWDCVVELCKHSGFDCYVDNDLDFHYFEANSIENTNEAIVEGDNFIRTKDWGTNDIYEKTR</sequence>
<proteinExistence type="predicted"/>
<feature type="non-terminal residue" evidence="1">
    <location>
        <position position="224"/>
    </location>
</feature>
<accession>A0A0F8XAE3</accession>
<reference evidence="1" key="1">
    <citation type="journal article" date="2015" name="Nature">
        <title>Complex archaea that bridge the gap between prokaryotes and eukaryotes.</title>
        <authorList>
            <person name="Spang A."/>
            <person name="Saw J.H."/>
            <person name="Jorgensen S.L."/>
            <person name="Zaremba-Niedzwiedzka K."/>
            <person name="Martijn J."/>
            <person name="Lind A.E."/>
            <person name="van Eijk R."/>
            <person name="Schleper C."/>
            <person name="Guy L."/>
            <person name="Ettema T.J."/>
        </authorList>
    </citation>
    <scope>NUCLEOTIDE SEQUENCE</scope>
</reference>
<comment type="caution">
    <text evidence="1">The sequence shown here is derived from an EMBL/GenBank/DDBJ whole genome shotgun (WGS) entry which is preliminary data.</text>
</comment>
<dbReference type="AlphaFoldDB" id="A0A0F8XAE3"/>
<protein>
    <submittedName>
        <fullName evidence="1">Uncharacterized protein</fullName>
    </submittedName>
</protein>
<dbReference type="EMBL" id="LAZR01060385">
    <property type="protein sequence ID" value="KKK65788.1"/>
    <property type="molecule type" value="Genomic_DNA"/>
</dbReference>
<gene>
    <name evidence="1" type="ORF">LCGC14_2970620</name>
</gene>
<dbReference type="SUPFAM" id="SSF69279">
    <property type="entry name" value="Phage tail proteins"/>
    <property type="match status" value="1"/>
</dbReference>
<name>A0A0F8XAE3_9ZZZZ</name>
<organism evidence="1">
    <name type="scientific">marine sediment metagenome</name>
    <dbReference type="NCBI Taxonomy" id="412755"/>
    <lineage>
        <taxon>unclassified sequences</taxon>
        <taxon>metagenomes</taxon>
        <taxon>ecological metagenomes</taxon>
    </lineage>
</organism>